<organism evidence="2 3">
    <name type="scientific">Mycoplana azooxidifex</name>
    <dbReference type="NCBI Taxonomy" id="1636188"/>
    <lineage>
        <taxon>Bacteria</taxon>
        <taxon>Pseudomonadati</taxon>
        <taxon>Pseudomonadota</taxon>
        <taxon>Alphaproteobacteria</taxon>
        <taxon>Hyphomicrobiales</taxon>
        <taxon>Rhizobiaceae</taxon>
        <taxon>Mycoplana</taxon>
    </lineage>
</organism>
<keyword evidence="3" id="KW-1185">Reference proteome</keyword>
<keyword evidence="1" id="KW-0472">Membrane</keyword>
<reference evidence="2 3" key="1">
    <citation type="submission" date="2020-08" db="EMBL/GenBank/DDBJ databases">
        <title>Genomic Encyclopedia of Type Strains, Phase IV (KMG-IV): sequencing the most valuable type-strain genomes for metagenomic binning, comparative biology and taxonomic classification.</title>
        <authorList>
            <person name="Goeker M."/>
        </authorList>
    </citation>
    <scope>NUCLEOTIDE SEQUENCE [LARGE SCALE GENOMIC DNA]</scope>
    <source>
        <strain evidence="2 3">DSM 100211</strain>
    </source>
</reference>
<keyword evidence="1" id="KW-1133">Transmembrane helix</keyword>
<dbReference type="AlphaFoldDB" id="A0A7W6DE25"/>
<sequence>MAVKRAETSFIFRQVPFGRIKQRSSFRRHTAANDNILSSQDVQATSPDDSPSLTDVFPILVLMAMSGGTIYFISTVLSGYLAAFPLLYP</sequence>
<keyword evidence="1" id="KW-0812">Transmembrane</keyword>
<evidence type="ECO:0000313" key="2">
    <source>
        <dbReference type="EMBL" id="MBB3979541.1"/>
    </source>
</evidence>
<accession>A0A7W6DE25</accession>
<dbReference type="EMBL" id="JACIEE010000012">
    <property type="protein sequence ID" value="MBB3979541.1"/>
    <property type="molecule type" value="Genomic_DNA"/>
</dbReference>
<dbReference type="Proteomes" id="UP000574761">
    <property type="component" value="Unassembled WGS sequence"/>
</dbReference>
<evidence type="ECO:0000313" key="3">
    <source>
        <dbReference type="Proteomes" id="UP000574761"/>
    </source>
</evidence>
<evidence type="ECO:0000256" key="1">
    <source>
        <dbReference type="SAM" id="Phobius"/>
    </source>
</evidence>
<feature type="transmembrane region" description="Helical" evidence="1">
    <location>
        <begin position="56"/>
        <end position="88"/>
    </location>
</feature>
<comment type="caution">
    <text evidence="2">The sequence shown here is derived from an EMBL/GenBank/DDBJ whole genome shotgun (WGS) entry which is preliminary data.</text>
</comment>
<gene>
    <name evidence="2" type="ORF">GGQ64_004785</name>
</gene>
<name>A0A7W6DE25_9HYPH</name>
<proteinExistence type="predicted"/>
<protein>
    <submittedName>
        <fullName evidence="2">Uncharacterized protein</fullName>
    </submittedName>
</protein>
<dbReference type="RefSeq" id="WP_183807781.1">
    <property type="nucleotide sequence ID" value="NZ_JACIEE010000012.1"/>
</dbReference>